<dbReference type="EMBL" id="BARU01016688">
    <property type="protein sequence ID" value="GAH51390.1"/>
    <property type="molecule type" value="Genomic_DNA"/>
</dbReference>
<accession>X1H2Q5</accession>
<protein>
    <submittedName>
        <fullName evidence="2">Uncharacterized protein</fullName>
    </submittedName>
</protein>
<organism evidence="2">
    <name type="scientific">marine sediment metagenome</name>
    <dbReference type="NCBI Taxonomy" id="412755"/>
    <lineage>
        <taxon>unclassified sequences</taxon>
        <taxon>metagenomes</taxon>
        <taxon>ecological metagenomes</taxon>
    </lineage>
</organism>
<keyword evidence="1" id="KW-0472">Membrane</keyword>
<feature type="transmembrane region" description="Helical" evidence="1">
    <location>
        <begin position="103"/>
        <end position="124"/>
    </location>
</feature>
<evidence type="ECO:0000313" key="2">
    <source>
        <dbReference type="EMBL" id="GAH51390.1"/>
    </source>
</evidence>
<name>X1H2Q5_9ZZZZ</name>
<feature type="transmembrane region" description="Helical" evidence="1">
    <location>
        <begin position="78"/>
        <end position="97"/>
    </location>
</feature>
<feature type="transmembrane region" description="Helical" evidence="1">
    <location>
        <begin position="12"/>
        <end position="34"/>
    </location>
</feature>
<proteinExistence type="predicted"/>
<keyword evidence="1" id="KW-0812">Transmembrane</keyword>
<feature type="transmembrane region" description="Helical" evidence="1">
    <location>
        <begin position="46"/>
        <end position="66"/>
    </location>
</feature>
<sequence>MPKEISKLLELVLLVHFILGIILGIIFLFIPEIYCDLVDYTITDKGSLRLIGAASLALGSGSFFAYRSKDWEEVKLVVLMELVWLVFANGAMLYWLIFESGPIMGWFIEVMFICFLIAFLYSYIQEER</sequence>
<keyword evidence="1" id="KW-1133">Transmembrane helix</keyword>
<evidence type="ECO:0000256" key="1">
    <source>
        <dbReference type="SAM" id="Phobius"/>
    </source>
</evidence>
<reference evidence="2" key="1">
    <citation type="journal article" date="2014" name="Front. Microbiol.">
        <title>High frequency of phylogenetically diverse reductive dehalogenase-homologous genes in deep subseafloor sedimentary metagenomes.</title>
        <authorList>
            <person name="Kawai M."/>
            <person name="Futagami T."/>
            <person name="Toyoda A."/>
            <person name="Takaki Y."/>
            <person name="Nishi S."/>
            <person name="Hori S."/>
            <person name="Arai W."/>
            <person name="Tsubouchi T."/>
            <person name="Morono Y."/>
            <person name="Uchiyama I."/>
            <person name="Ito T."/>
            <person name="Fujiyama A."/>
            <person name="Inagaki F."/>
            <person name="Takami H."/>
        </authorList>
    </citation>
    <scope>NUCLEOTIDE SEQUENCE</scope>
    <source>
        <strain evidence="2">Expedition CK06-06</strain>
    </source>
</reference>
<gene>
    <name evidence="2" type="ORF">S03H2_27726</name>
</gene>
<comment type="caution">
    <text evidence="2">The sequence shown here is derived from an EMBL/GenBank/DDBJ whole genome shotgun (WGS) entry which is preliminary data.</text>
</comment>
<dbReference type="AlphaFoldDB" id="X1H2Q5"/>